<dbReference type="RefSeq" id="WP_026468242.1">
    <property type="nucleotide sequence ID" value="NZ_QHHU01000058.1"/>
</dbReference>
<dbReference type="OrthoDB" id="4577644at2"/>
<dbReference type="InterPro" id="IPR002347">
    <property type="entry name" value="SDR_fam"/>
</dbReference>
<evidence type="ECO:0000256" key="1">
    <source>
        <dbReference type="ARBA" id="ARBA00006484"/>
    </source>
</evidence>
<proteinExistence type="inferred from homology"/>
<dbReference type="EMBL" id="QHHU01000058">
    <property type="protein sequence ID" value="RSM38395.1"/>
    <property type="molecule type" value="Genomic_DNA"/>
</dbReference>
<dbReference type="InterPro" id="IPR036291">
    <property type="entry name" value="NAD(P)-bd_dom_sf"/>
</dbReference>
<accession>A0A428W5J3</accession>
<evidence type="ECO:0000256" key="3">
    <source>
        <dbReference type="RuleBase" id="RU000363"/>
    </source>
</evidence>
<keyword evidence="2" id="KW-0560">Oxidoreductase</keyword>
<dbReference type="SUPFAM" id="SSF51735">
    <property type="entry name" value="NAD(P)-binding Rossmann-fold domains"/>
    <property type="match status" value="1"/>
</dbReference>
<dbReference type="GO" id="GO:0016491">
    <property type="term" value="F:oxidoreductase activity"/>
    <property type="evidence" value="ECO:0007669"/>
    <property type="project" value="UniProtKB-KW"/>
</dbReference>
<sequence>MTDFSVRDLPDLTGRRAIVTGATGGIGQATARALAGAGARVVLAVRNRGKGDAVAAAAPGAVEVRELDLSDLESVRKFAAGWRGDVDLLINNAGVSAPTLQRTAQGFEADFGVNHLGHFALTLLLLEHLTGRVVIVSSQAERLAQLDFDDLNWERRPYRKSRAYNDSKLANLLFAAELHRRLAAAGSAVAVHAAHPGLVATGIYHHSGPRRMSDVLNGFVVRTLAQDAEHGALPTLYAAVADLPSGSFAGPSRLAHMRGAPELINRSKAARDPESAGRLWRASERLVSIPARI</sequence>
<dbReference type="Gene3D" id="3.40.50.720">
    <property type="entry name" value="NAD(P)-binding Rossmann-like Domain"/>
    <property type="match status" value="1"/>
</dbReference>
<evidence type="ECO:0000256" key="2">
    <source>
        <dbReference type="ARBA" id="ARBA00023002"/>
    </source>
</evidence>
<dbReference type="PANTHER" id="PTHR24320">
    <property type="entry name" value="RETINOL DEHYDROGENASE"/>
    <property type="match status" value="1"/>
</dbReference>
<evidence type="ECO:0000313" key="4">
    <source>
        <dbReference type="EMBL" id="RSM38395.1"/>
    </source>
</evidence>
<organism evidence="4 5">
    <name type="scientific">Amycolatopsis balhimycina DSM 5908</name>
    <dbReference type="NCBI Taxonomy" id="1081091"/>
    <lineage>
        <taxon>Bacteria</taxon>
        <taxon>Bacillati</taxon>
        <taxon>Actinomycetota</taxon>
        <taxon>Actinomycetes</taxon>
        <taxon>Pseudonocardiales</taxon>
        <taxon>Pseudonocardiaceae</taxon>
        <taxon>Amycolatopsis</taxon>
    </lineage>
</organism>
<dbReference type="NCBIfam" id="NF004846">
    <property type="entry name" value="PRK06197.1"/>
    <property type="match status" value="1"/>
</dbReference>
<dbReference type="PRINTS" id="PR00080">
    <property type="entry name" value="SDRFAMILY"/>
</dbReference>
<dbReference type="PRINTS" id="PR00081">
    <property type="entry name" value="GDHRDH"/>
</dbReference>
<name>A0A428W5J3_AMYBA</name>
<gene>
    <name evidence="4" type="ORF">DMA12_33160</name>
</gene>
<reference evidence="4 5" key="1">
    <citation type="submission" date="2018-05" db="EMBL/GenBank/DDBJ databases">
        <title>Evolution of GPA BGCs.</title>
        <authorList>
            <person name="Waglechner N."/>
            <person name="Wright G.D."/>
        </authorList>
    </citation>
    <scope>NUCLEOTIDE SEQUENCE [LARGE SCALE GENOMIC DNA]</scope>
    <source>
        <strain evidence="4 5">DSM 5908</strain>
    </source>
</reference>
<dbReference type="AlphaFoldDB" id="A0A428W5J3"/>
<keyword evidence="5" id="KW-1185">Reference proteome</keyword>
<comment type="caution">
    <text evidence="4">The sequence shown here is derived from an EMBL/GenBank/DDBJ whole genome shotgun (WGS) entry which is preliminary data.</text>
</comment>
<protein>
    <submittedName>
        <fullName evidence="4">KR domain-containing protein</fullName>
    </submittedName>
</protein>
<comment type="similarity">
    <text evidence="1 3">Belongs to the short-chain dehydrogenases/reductases (SDR) family.</text>
</comment>
<evidence type="ECO:0000313" key="5">
    <source>
        <dbReference type="Proteomes" id="UP000286716"/>
    </source>
</evidence>
<dbReference type="Proteomes" id="UP000286716">
    <property type="component" value="Unassembled WGS sequence"/>
</dbReference>
<dbReference type="Pfam" id="PF00106">
    <property type="entry name" value="adh_short"/>
    <property type="match status" value="1"/>
</dbReference>
<dbReference type="PANTHER" id="PTHR24320:SF148">
    <property type="entry name" value="NAD(P)-BINDING ROSSMANN-FOLD SUPERFAMILY PROTEIN"/>
    <property type="match status" value="1"/>
</dbReference>